<comment type="caution">
    <text evidence="1">The sequence shown here is derived from an EMBL/GenBank/DDBJ whole genome shotgun (WGS) entry which is preliminary data.</text>
</comment>
<protein>
    <submittedName>
        <fullName evidence="1">Uncharacterized protein</fullName>
    </submittedName>
</protein>
<evidence type="ECO:0000313" key="1">
    <source>
        <dbReference type="EMBL" id="MCF0040776.1"/>
    </source>
</evidence>
<dbReference type="SUPFAM" id="SSF48371">
    <property type="entry name" value="ARM repeat"/>
    <property type="match status" value="1"/>
</dbReference>
<gene>
    <name evidence="1" type="ORF">LXM24_11815</name>
</gene>
<accession>A0A9X1T9L8</accession>
<proteinExistence type="predicted"/>
<organism evidence="1 2">
    <name type="scientific">Dyadobacter fanqingshengii</name>
    <dbReference type="NCBI Taxonomy" id="2906443"/>
    <lineage>
        <taxon>Bacteria</taxon>
        <taxon>Pseudomonadati</taxon>
        <taxon>Bacteroidota</taxon>
        <taxon>Cytophagia</taxon>
        <taxon>Cytophagales</taxon>
        <taxon>Spirosomataceae</taxon>
        <taxon>Dyadobacter</taxon>
    </lineage>
</organism>
<dbReference type="Proteomes" id="UP001139700">
    <property type="component" value="Unassembled WGS sequence"/>
</dbReference>
<dbReference type="EMBL" id="JAJTTA010000002">
    <property type="protein sequence ID" value="MCF0040776.1"/>
    <property type="molecule type" value="Genomic_DNA"/>
</dbReference>
<dbReference type="InterPro" id="IPR016024">
    <property type="entry name" value="ARM-type_fold"/>
</dbReference>
<keyword evidence="2" id="KW-1185">Reference proteome</keyword>
<dbReference type="RefSeq" id="WP_234613268.1">
    <property type="nucleotide sequence ID" value="NZ_CP098806.1"/>
</dbReference>
<reference evidence="1" key="1">
    <citation type="submission" date="2021-12" db="EMBL/GenBank/DDBJ databases">
        <title>Novel species in genus Dyadobacter.</title>
        <authorList>
            <person name="Ma C."/>
        </authorList>
    </citation>
    <scope>NUCLEOTIDE SEQUENCE</scope>
    <source>
        <strain evidence="1">CY399</strain>
    </source>
</reference>
<name>A0A9X1T9L8_9BACT</name>
<sequence length="56" mass="6213">MTLKEALDQLESLGSEKMREFNRKRGAGENQFGITLGEIRAVANKIKEDHALALAL</sequence>
<dbReference type="AlphaFoldDB" id="A0A9X1T9L8"/>
<evidence type="ECO:0000313" key="2">
    <source>
        <dbReference type="Proteomes" id="UP001139700"/>
    </source>
</evidence>